<comment type="caution">
    <text evidence="2">The sequence shown here is derived from an EMBL/GenBank/DDBJ whole genome shotgun (WGS) entry which is preliminary data.</text>
</comment>
<name>A0A8H6CD23_9LECA</name>
<feature type="compositionally biased region" description="Polar residues" evidence="1">
    <location>
        <begin position="97"/>
        <end position="137"/>
    </location>
</feature>
<keyword evidence="3" id="KW-1185">Reference proteome</keyword>
<evidence type="ECO:0000313" key="3">
    <source>
        <dbReference type="Proteomes" id="UP000593566"/>
    </source>
</evidence>
<dbReference type="EMBL" id="JACCJB010000015">
    <property type="protein sequence ID" value="KAF6221056.1"/>
    <property type="molecule type" value="Genomic_DNA"/>
</dbReference>
<dbReference type="AlphaFoldDB" id="A0A8H6CD23"/>
<evidence type="ECO:0000313" key="2">
    <source>
        <dbReference type="EMBL" id="KAF6221056.1"/>
    </source>
</evidence>
<accession>A0A8H6CD23</accession>
<feature type="region of interest" description="Disordered" evidence="1">
    <location>
        <begin position="97"/>
        <end position="165"/>
    </location>
</feature>
<dbReference type="Proteomes" id="UP000593566">
    <property type="component" value="Unassembled WGS sequence"/>
</dbReference>
<gene>
    <name evidence="2" type="ORF">HO133_002737</name>
</gene>
<proteinExistence type="predicted"/>
<sequence>MLEVVYFDLGTHYLQVVPMAGLVPVYNYKQVGRLWGFGSFDLIDVGADGDFMAVPCLSKLEGGDRHLATVHWDDQTPFHLKYERRFWSLDNALRQTKTLSPNNPAQSGSSTAPRQLDSKTLSAQPTSRTDPAQQVSSSDDEQHTPTTDEDYEEADSLSKWMQIVE</sequence>
<organism evidence="2 3">
    <name type="scientific">Letharia lupina</name>
    <dbReference type="NCBI Taxonomy" id="560253"/>
    <lineage>
        <taxon>Eukaryota</taxon>
        <taxon>Fungi</taxon>
        <taxon>Dikarya</taxon>
        <taxon>Ascomycota</taxon>
        <taxon>Pezizomycotina</taxon>
        <taxon>Lecanoromycetes</taxon>
        <taxon>OSLEUM clade</taxon>
        <taxon>Lecanoromycetidae</taxon>
        <taxon>Lecanorales</taxon>
        <taxon>Lecanorineae</taxon>
        <taxon>Parmeliaceae</taxon>
        <taxon>Letharia</taxon>
    </lineage>
</organism>
<reference evidence="2 3" key="1">
    <citation type="journal article" date="2020" name="Genomics">
        <title>Complete, high-quality genomes from long-read metagenomic sequencing of two wolf lichen thalli reveals enigmatic genome architecture.</title>
        <authorList>
            <person name="McKenzie S.K."/>
            <person name="Walston R.F."/>
            <person name="Allen J.L."/>
        </authorList>
    </citation>
    <scope>NUCLEOTIDE SEQUENCE [LARGE SCALE GENOMIC DNA]</scope>
    <source>
        <strain evidence="2">WasteWater1</strain>
    </source>
</reference>
<evidence type="ECO:0000256" key="1">
    <source>
        <dbReference type="SAM" id="MobiDB-lite"/>
    </source>
</evidence>
<dbReference type="RefSeq" id="XP_037150491.1">
    <property type="nucleotide sequence ID" value="XM_037293662.1"/>
</dbReference>
<protein>
    <submittedName>
        <fullName evidence="2">Uncharacterized protein</fullName>
    </submittedName>
</protein>
<dbReference type="GeneID" id="59331149"/>